<accession>A0AAV4S8X6</accession>
<organism evidence="1 2">
    <name type="scientific">Caerostris darwini</name>
    <dbReference type="NCBI Taxonomy" id="1538125"/>
    <lineage>
        <taxon>Eukaryota</taxon>
        <taxon>Metazoa</taxon>
        <taxon>Ecdysozoa</taxon>
        <taxon>Arthropoda</taxon>
        <taxon>Chelicerata</taxon>
        <taxon>Arachnida</taxon>
        <taxon>Araneae</taxon>
        <taxon>Araneomorphae</taxon>
        <taxon>Entelegynae</taxon>
        <taxon>Araneoidea</taxon>
        <taxon>Araneidae</taxon>
        <taxon>Caerostris</taxon>
    </lineage>
</organism>
<comment type="caution">
    <text evidence="1">The sequence shown here is derived from an EMBL/GenBank/DDBJ whole genome shotgun (WGS) entry which is preliminary data.</text>
</comment>
<dbReference type="EMBL" id="BPLQ01007170">
    <property type="protein sequence ID" value="GIY28398.1"/>
    <property type="molecule type" value="Genomic_DNA"/>
</dbReference>
<dbReference type="AlphaFoldDB" id="A0AAV4S8X6"/>
<sequence>MFTKERETVCFKRKFLKENKFPTPCFPLITLQDALAEFTDGNFRLSPFRKIAAPASVHGLNNYAEVFVGIELAKFLGNLCGKHELC</sequence>
<gene>
    <name evidence="1" type="primary">AVEN_159074_1</name>
    <name evidence="1" type="ORF">CDAR_388651</name>
</gene>
<proteinExistence type="predicted"/>
<protein>
    <submittedName>
        <fullName evidence="1">Uncharacterized protein</fullName>
    </submittedName>
</protein>
<evidence type="ECO:0000313" key="1">
    <source>
        <dbReference type="EMBL" id="GIY28398.1"/>
    </source>
</evidence>
<keyword evidence="2" id="KW-1185">Reference proteome</keyword>
<reference evidence="1 2" key="1">
    <citation type="submission" date="2021-06" db="EMBL/GenBank/DDBJ databases">
        <title>Caerostris darwini draft genome.</title>
        <authorList>
            <person name="Kono N."/>
            <person name="Arakawa K."/>
        </authorList>
    </citation>
    <scope>NUCLEOTIDE SEQUENCE [LARGE SCALE GENOMIC DNA]</scope>
</reference>
<evidence type="ECO:0000313" key="2">
    <source>
        <dbReference type="Proteomes" id="UP001054837"/>
    </source>
</evidence>
<dbReference type="Proteomes" id="UP001054837">
    <property type="component" value="Unassembled WGS sequence"/>
</dbReference>
<name>A0AAV4S8X6_9ARAC</name>